<keyword evidence="5" id="KW-1185">Reference proteome</keyword>
<comment type="caution">
    <text evidence="4">The sequence shown here is derived from an EMBL/GenBank/DDBJ whole genome shotgun (WGS) entry which is preliminary data.</text>
</comment>
<dbReference type="SUPFAM" id="SSF56112">
    <property type="entry name" value="Protein kinase-like (PK-like)"/>
    <property type="match status" value="1"/>
</dbReference>
<dbReference type="Gene3D" id="1.20.900.10">
    <property type="entry name" value="Dbl homology (DH) domain"/>
    <property type="match status" value="1"/>
</dbReference>
<reference evidence="4" key="1">
    <citation type="submission" date="2021-05" db="EMBL/GenBank/DDBJ databases">
        <title>A free-living protist that lacks canonical eukaryotic 1 DNA replication and segregation systems.</title>
        <authorList>
            <person name="Salas-Leiva D.E."/>
            <person name="Tromer E.C."/>
            <person name="Curtis B.A."/>
            <person name="Jerlstrom-Hultqvist J."/>
            <person name="Kolisko M."/>
            <person name="Yi Z."/>
            <person name="Salas-Leiva J.S."/>
            <person name="Gallot-Lavallee L."/>
            <person name="Kops G.J.P.L."/>
            <person name="Archibald J.M."/>
            <person name="Simpson A.G.B."/>
            <person name="Roger A.J."/>
        </authorList>
    </citation>
    <scope>NUCLEOTIDE SEQUENCE</scope>
    <source>
        <strain evidence="4">BICM</strain>
    </source>
</reference>
<dbReference type="Gene3D" id="1.10.510.10">
    <property type="entry name" value="Transferase(Phosphotransferase) domain 1"/>
    <property type="match status" value="1"/>
</dbReference>
<gene>
    <name evidence="4" type="ORF">J8273_3594</name>
</gene>
<evidence type="ECO:0000256" key="1">
    <source>
        <dbReference type="SAM" id="MobiDB-lite"/>
    </source>
</evidence>
<dbReference type="GO" id="GO:0005524">
    <property type="term" value="F:ATP binding"/>
    <property type="evidence" value="ECO:0007669"/>
    <property type="project" value="InterPro"/>
</dbReference>
<dbReference type="GO" id="GO:0005085">
    <property type="term" value="F:guanyl-nucleotide exchange factor activity"/>
    <property type="evidence" value="ECO:0007669"/>
    <property type="project" value="InterPro"/>
</dbReference>
<dbReference type="Pfam" id="PF00621">
    <property type="entry name" value="RhoGEF"/>
    <property type="match status" value="1"/>
</dbReference>
<proteinExistence type="predicted"/>
<feature type="domain" description="DH" evidence="2">
    <location>
        <begin position="1256"/>
        <end position="1457"/>
    </location>
</feature>
<dbReference type="PROSITE" id="PS50011">
    <property type="entry name" value="PROTEIN_KINASE_DOM"/>
    <property type="match status" value="1"/>
</dbReference>
<feature type="compositionally biased region" description="Basic and acidic residues" evidence="1">
    <location>
        <begin position="391"/>
        <end position="402"/>
    </location>
</feature>
<dbReference type="InterPro" id="IPR011009">
    <property type="entry name" value="Kinase-like_dom_sf"/>
</dbReference>
<feature type="region of interest" description="Disordered" evidence="1">
    <location>
        <begin position="387"/>
        <end position="406"/>
    </location>
</feature>
<dbReference type="SUPFAM" id="SSF48065">
    <property type="entry name" value="DBL homology domain (DH-domain)"/>
    <property type="match status" value="1"/>
</dbReference>
<dbReference type="OrthoDB" id="2687876at2759"/>
<feature type="domain" description="Protein kinase" evidence="3">
    <location>
        <begin position="636"/>
        <end position="927"/>
    </location>
</feature>
<dbReference type="EMBL" id="JAHDYR010000025">
    <property type="protein sequence ID" value="KAG9393455.1"/>
    <property type="molecule type" value="Genomic_DNA"/>
</dbReference>
<evidence type="ECO:0000259" key="2">
    <source>
        <dbReference type="PROSITE" id="PS50010"/>
    </source>
</evidence>
<protein>
    <submittedName>
        <fullName evidence="4">RhoGEF domain</fullName>
    </submittedName>
</protein>
<dbReference type="InterPro" id="IPR035899">
    <property type="entry name" value="DBL_dom_sf"/>
</dbReference>
<evidence type="ECO:0000313" key="4">
    <source>
        <dbReference type="EMBL" id="KAG9393455.1"/>
    </source>
</evidence>
<evidence type="ECO:0000259" key="3">
    <source>
        <dbReference type="PROSITE" id="PS50011"/>
    </source>
</evidence>
<dbReference type="PROSITE" id="PS50010">
    <property type="entry name" value="DH_2"/>
    <property type="match status" value="1"/>
</dbReference>
<evidence type="ECO:0000313" key="5">
    <source>
        <dbReference type="Proteomes" id="UP000717585"/>
    </source>
</evidence>
<accession>A0A8J6AVD2</accession>
<dbReference type="InterPro" id="IPR000719">
    <property type="entry name" value="Prot_kinase_dom"/>
</dbReference>
<sequence>MQLVRLLKIALTQKSEAVVLALHVDKVLTNLYAGDLDVSETFILPREPDSKEKYPSGAVDKDDLRSVLLYFLNSNIPVPENMAIYITVPTPTVVVSNIEGFFVHKSGCPSLFTVLLKQLNALMYTSKIHRFNEDPFAFERFRLIPPANVVSTFNDFSNVLDTMLLNNHRISFEFGMTVPQCSVTRDVRQMRNDAMPSSEHTYTSPVQRAKYCVLPANSSVQAAVAVFLEVEDVLASIDRDKIPSTINQNGTLKLRIPHLRAIINRLVVKTELPNMVIIRLKQPDIEVEVSRADDVICRRVLKDGSTVNAPLSSDLQEAVRPWSDRMARDTLQEAVQATVRLCTTMPLAVTVATSISAAFDKITVFEDTTPADLNALKAQLDAARRSSVHLGQEHDGASEDKLSAAQDRAASRKKAYESVIADIARTIQLLMASHTVVGQLASFQHAGRPSDFLSELRALVSQADEELEHPSLSVLKPTQQKRLYTTLRGISESEPAEDWKWTWVAELHMNGLRNADKEVLDLLKNTKVNAEADLEIFEKVREVIQQCRNLGNYQYHKSQSDAAVQQQAHAGSVLSSEERVRKIDSLIESVYQHAELCPEINLVKEDQGLLDKLKQLKIADMLALPETRHNLTVTDFHDISPNGIDRDPLITNVDRIVKRNDDVFFVKAFKLRARRSQNPDNRPAAGESKRCLREATILSHLSSSRIVPKLHYIIFDLADDTTVGEVRGTCYLYMEYLPTLFRDGTPLTESRLESLLRVVARMHRSGATHRALHPDVIRQRNGQPVLYSFENGYYDTFGTPPSTENTTTATKILGGLSSPIVAPEEVNMTHMMREEASKAADVYRAGLIALSLIFQKDAAQYLAFLTGIRVDATKFPPRDAYIEEQIADHTTGRLNETLSGVLANDPARRFTAFDALACLAGQSGAMLAFRDSFRNGPRDDVSLELAGFPASDLCELAGAGKDFSSANISLSDVEATNALPGLVDAVQHTFVGNQPLFRAGTLVFAPGILDLELAELRPLLVGLGRVLQLMLLNDIAMPAHMASSAWFRALKGEGVDLEALMPELHWAMVSLAAAREACPLAGFVAVGLDEYRDEVRRRFAERMKVVREGMEKNLGDDTLAALRALSVDDLRAMLTEPSPRTVDDVLGLLTFDDRTADMQAVLRTALEDDETRHRFEHYVFASSRADERVSVVRSLGGSNINAVPVGTTDRTNNAGTELRLPPKVTTPDAMKRAVFKATPVVFSTKTFEATASKRVARRGHAMEFIKVEEEFVKSMKFLIDQVIPKWKRIVQINADAFPPELRHPDELFDGVGDIVEHSQQLLSSLRTVLVEPFNVFARTSLAKVLVEHICCPQALEDYQEYIQRTTRSKMASHPLFDPDDYSSEFRLFDGEVGKMTGCPMERPALLSLAVSPCRHYSNYLLMLKSLKKATWAFHPDMPDIEDAVASLEADAKLVFETDRNDDEDSGDDAFYQ</sequence>
<dbReference type="InterPro" id="IPR000219">
    <property type="entry name" value="DH_dom"/>
</dbReference>
<name>A0A8J6AVD2_9EUKA</name>
<dbReference type="Proteomes" id="UP000717585">
    <property type="component" value="Unassembled WGS sequence"/>
</dbReference>
<organism evidence="4 5">
    <name type="scientific">Carpediemonas membranifera</name>
    <dbReference type="NCBI Taxonomy" id="201153"/>
    <lineage>
        <taxon>Eukaryota</taxon>
        <taxon>Metamonada</taxon>
        <taxon>Carpediemonas-like organisms</taxon>
        <taxon>Carpediemonas</taxon>
    </lineage>
</organism>
<dbReference type="GO" id="GO:0004672">
    <property type="term" value="F:protein kinase activity"/>
    <property type="evidence" value="ECO:0007669"/>
    <property type="project" value="InterPro"/>
</dbReference>